<keyword evidence="2" id="KW-1185">Reference proteome</keyword>
<dbReference type="Proteomes" id="UP001597083">
    <property type="component" value="Unassembled WGS sequence"/>
</dbReference>
<keyword evidence="1" id="KW-0547">Nucleotide-binding</keyword>
<feature type="non-terminal residue" evidence="1">
    <location>
        <position position="1"/>
    </location>
</feature>
<proteinExistence type="predicted"/>
<comment type="caution">
    <text evidence="1">The sequence shown here is derived from an EMBL/GenBank/DDBJ whole genome shotgun (WGS) entry which is preliminary data.</text>
</comment>
<name>A0ABW3CFY8_9ACTN</name>
<evidence type="ECO:0000313" key="1">
    <source>
        <dbReference type="EMBL" id="MFD0853393.1"/>
    </source>
</evidence>
<organism evidence="1 2">
    <name type="scientific">Actinomadura adrarensis</name>
    <dbReference type="NCBI Taxonomy" id="1819600"/>
    <lineage>
        <taxon>Bacteria</taxon>
        <taxon>Bacillati</taxon>
        <taxon>Actinomycetota</taxon>
        <taxon>Actinomycetes</taxon>
        <taxon>Streptosporangiales</taxon>
        <taxon>Thermomonosporaceae</taxon>
        <taxon>Actinomadura</taxon>
    </lineage>
</organism>
<gene>
    <name evidence="1" type="ORF">ACFQ07_14235</name>
</gene>
<protein>
    <submittedName>
        <fullName evidence="1">ABC transporter ATP-binding protein</fullName>
    </submittedName>
</protein>
<evidence type="ECO:0000313" key="2">
    <source>
        <dbReference type="Proteomes" id="UP001597083"/>
    </source>
</evidence>
<accession>A0ABW3CFY8</accession>
<dbReference type="EMBL" id="JBHTIR010002129">
    <property type="protein sequence ID" value="MFD0853393.1"/>
    <property type="molecule type" value="Genomic_DNA"/>
</dbReference>
<sequence length="100" mass="11189">VLRKGRVVADLPTRELLAGFRERDRYEIRVEGEAPALPPGFDAEVRDGIAVITGRVTEPHEIYDFVDRLRAHGAVLQSLTQVQPDLEDVFLALVKEPVDV</sequence>
<dbReference type="GO" id="GO:0005524">
    <property type="term" value="F:ATP binding"/>
    <property type="evidence" value="ECO:0007669"/>
    <property type="project" value="UniProtKB-KW"/>
</dbReference>
<reference evidence="2" key="1">
    <citation type="journal article" date="2019" name="Int. J. Syst. Evol. Microbiol.">
        <title>The Global Catalogue of Microorganisms (GCM) 10K type strain sequencing project: providing services to taxonomists for standard genome sequencing and annotation.</title>
        <authorList>
            <consortium name="The Broad Institute Genomics Platform"/>
            <consortium name="The Broad Institute Genome Sequencing Center for Infectious Disease"/>
            <person name="Wu L."/>
            <person name="Ma J."/>
        </authorList>
    </citation>
    <scope>NUCLEOTIDE SEQUENCE [LARGE SCALE GENOMIC DNA]</scope>
    <source>
        <strain evidence="2">JCM 31696</strain>
    </source>
</reference>
<keyword evidence="1" id="KW-0067">ATP-binding</keyword>